<dbReference type="EMBL" id="NBSK02000003">
    <property type="protein sequence ID" value="KAJ0216126.1"/>
    <property type="molecule type" value="Genomic_DNA"/>
</dbReference>
<dbReference type="GO" id="GO:0005811">
    <property type="term" value="C:lipid droplet"/>
    <property type="evidence" value="ECO:0007669"/>
    <property type="project" value="InterPro"/>
</dbReference>
<keyword evidence="2" id="KW-1185">Reference proteome</keyword>
<evidence type="ECO:0008006" key="3">
    <source>
        <dbReference type="Google" id="ProtNLM"/>
    </source>
</evidence>
<organism evidence="1 2">
    <name type="scientific">Lactuca sativa</name>
    <name type="common">Garden lettuce</name>
    <dbReference type="NCBI Taxonomy" id="4236"/>
    <lineage>
        <taxon>Eukaryota</taxon>
        <taxon>Viridiplantae</taxon>
        <taxon>Streptophyta</taxon>
        <taxon>Embryophyta</taxon>
        <taxon>Tracheophyta</taxon>
        <taxon>Spermatophyta</taxon>
        <taxon>Magnoliopsida</taxon>
        <taxon>eudicotyledons</taxon>
        <taxon>Gunneridae</taxon>
        <taxon>Pentapetalae</taxon>
        <taxon>asterids</taxon>
        <taxon>campanulids</taxon>
        <taxon>Asterales</taxon>
        <taxon>Asteraceae</taxon>
        <taxon>Cichorioideae</taxon>
        <taxon>Cichorieae</taxon>
        <taxon>Lactucinae</taxon>
        <taxon>Lactuca</taxon>
    </lineage>
</organism>
<gene>
    <name evidence="1" type="ORF">LSAT_V11C300143140</name>
</gene>
<dbReference type="GO" id="GO:0016866">
    <property type="term" value="F:intramolecular transferase activity"/>
    <property type="evidence" value="ECO:0007669"/>
    <property type="project" value="InterPro"/>
</dbReference>
<accession>A0A9R1XK48</accession>
<dbReference type="Proteomes" id="UP000235145">
    <property type="component" value="Unassembled WGS sequence"/>
</dbReference>
<dbReference type="SUPFAM" id="SSF48239">
    <property type="entry name" value="Terpenoid cyclases/Protein prenyltransferases"/>
    <property type="match status" value="1"/>
</dbReference>
<evidence type="ECO:0000313" key="2">
    <source>
        <dbReference type="Proteomes" id="UP000235145"/>
    </source>
</evidence>
<evidence type="ECO:0000313" key="1">
    <source>
        <dbReference type="EMBL" id="KAJ0216126.1"/>
    </source>
</evidence>
<reference evidence="1 2" key="1">
    <citation type="journal article" date="2017" name="Nat. Commun.">
        <title>Genome assembly with in vitro proximity ligation data and whole-genome triplication in lettuce.</title>
        <authorList>
            <person name="Reyes-Chin-Wo S."/>
            <person name="Wang Z."/>
            <person name="Yang X."/>
            <person name="Kozik A."/>
            <person name="Arikit S."/>
            <person name="Song C."/>
            <person name="Xia L."/>
            <person name="Froenicke L."/>
            <person name="Lavelle D.O."/>
            <person name="Truco M.J."/>
            <person name="Xia R."/>
            <person name="Zhu S."/>
            <person name="Xu C."/>
            <person name="Xu H."/>
            <person name="Xu X."/>
            <person name="Cox K."/>
            <person name="Korf I."/>
            <person name="Meyers B.C."/>
            <person name="Michelmore R.W."/>
        </authorList>
    </citation>
    <scope>NUCLEOTIDE SEQUENCE [LARGE SCALE GENOMIC DNA]</scope>
    <source>
        <strain evidence="2">cv. Salinas</strain>
        <tissue evidence="1">Seedlings</tissue>
    </source>
</reference>
<protein>
    <recommendedName>
        <fullName evidence="3">Squalene cyclase N-terminal domain-containing protein</fullName>
    </recommendedName>
</protein>
<sequence>MWKLKTAEGNDPYLFSTNNFVGRQTWEFNPDAGTPEDQQEVENARQYFLNRQKDGFQASSDLLMRKQLIKESGIDLLSLRATRLEETEEIHYEAVTTTVKKALRLHRAIQAKDGHWPADYDGPLFMTPPLVSFF</sequence>
<proteinExistence type="predicted"/>
<dbReference type="AlphaFoldDB" id="A0A9R1XK48"/>
<dbReference type="PANTHER" id="PTHR11764">
    <property type="entry name" value="TERPENE CYCLASE/MUTASE FAMILY MEMBER"/>
    <property type="match status" value="1"/>
</dbReference>
<dbReference type="GO" id="GO:0016104">
    <property type="term" value="P:triterpenoid biosynthetic process"/>
    <property type="evidence" value="ECO:0007669"/>
    <property type="project" value="InterPro"/>
</dbReference>
<comment type="caution">
    <text evidence="1">The sequence shown here is derived from an EMBL/GenBank/DDBJ whole genome shotgun (WGS) entry which is preliminary data.</text>
</comment>
<dbReference type="InterPro" id="IPR008930">
    <property type="entry name" value="Terpenoid_cyclase/PrenylTrfase"/>
</dbReference>
<name>A0A9R1XK48_LACSA</name>
<dbReference type="InterPro" id="IPR018333">
    <property type="entry name" value="Squalene_cyclase"/>
</dbReference>
<dbReference type="PANTHER" id="PTHR11764:SF73">
    <property type="entry name" value="TERPENE CYCLASE_MUTASE FAMILY MEMBER"/>
    <property type="match status" value="1"/>
</dbReference>